<organism evidence="2 3">
    <name type="scientific">Streptomyces kasugaensis</name>
    <dbReference type="NCBI Taxonomy" id="1946"/>
    <lineage>
        <taxon>Bacteria</taxon>
        <taxon>Bacillati</taxon>
        <taxon>Actinomycetota</taxon>
        <taxon>Actinomycetes</taxon>
        <taxon>Kitasatosporales</taxon>
        <taxon>Streptomycetaceae</taxon>
        <taxon>Streptomyces</taxon>
    </lineage>
</organism>
<comment type="caution">
    <text evidence="2">The sequence shown here is derived from an EMBL/GenBank/DDBJ whole genome shotgun (WGS) entry which is preliminary data.</text>
</comment>
<feature type="domain" description="Iminophenyl-pyruvate dimer synthase" evidence="1">
    <location>
        <begin position="664"/>
        <end position="906"/>
    </location>
</feature>
<evidence type="ECO:0000259" key="1">
    <source>
        <dbReference type="Pfam" id="PF12902"/>
    </source>
</evidence>
<dbReference type="InterPro" id="IPR026820">
    <property type="entry name" value="VioB/RebD_dom"/>
</dbReference>
<sequence length="1075" mass="116283">MSVFDLPRLHFAGTATTQLPTGPRSGLADLATNTALTPDGRPFPVDRPAGEYHDVLYGMGPDSGAGPQFGGSGHFAVEARIVGTERAAGAVRTDDPVVGRSVDLWGHYNEYFATTANRARVFDVDPSSNWTTTLMIGQLGFGRQGRSLDVGYLCTGDVEGFQPPRWQVFAPPVGTEGPAASRLPLSAVYQFVVAGAGALHWPEQSTQSAQSPVVADLRAEVESGGSDGLVVQFALRGGAAPTVPEHPTPWRIHGTIAPWRADELRSYPAGRLLTAHGPPGGHPYPVPRQLTVEVGPEQVTFNLIAGPPSSAARRDADGGGWELRTARSDRLVAELPAGAWPLDRDLTSGVVTVPRRPGATAAGHEALCLIMRGGAGDRIPVLAEREVNLQTDDACLIVDHPDGEHDDSYDVRVAVRSLVRGRPGPLGAVHVRQFFNPRALPRDPAARSPRARATDIGIVRLRPGHAEGDSGWADGCTISTDDEGRGSFVLRGARPGCARILLSAADEDLPTAPSRPGSAAVAYDNDDRLGYWSGAGHLSVRVLPDDWRLAAVPPDEVTFGLVHTEVFAFYELLFSFMKEKVFSLADRFRVETYARLIWQMSDPKNKAKTYYMPPSRDLSEPKARLLLAYLRLRDTPGTVLTTRRAAPRPAPGIRTRDHLVATVRHAVMIELAVTLQYLYAAYSLPLHGAGLEYVRRRKWTAEQLRAVCGDGGETLDDGVRSTLLRVAREEMVHFLVANNILMALGEPFHFPAIDFGTVNNELLVPLDFSLEALDVGSMQRFIAIEQPHRIVGDVGYGELGTPSCGEAPGRSVYTSLSELYADVREGLRRVPGLFLVDRGRGGGEHHVFLRKSVNSVHPDYQLEVDDLASALFAVDFITEQGEGRVLAPGAAPPDEESHFDAFLRISDLLMAMRLNRPPGHHPAPDFAYPVLRNPTLTAGGTARQVITEPTARQVAGLCNGSYFMMAQLMVQHFGECPDASLRRSDLMNCSIEVMNGVLQPLAELLAVLPSGVPGRTAGAPFALGRAPEPLARPDVARRAFAQRFGDLAQTARKYPVIPDRVPETLAFLAARFRAS</sequence>
<name>A0A4Q9HUX0_STRKA</name>
<dbReference type="Gene3D" id="1.20.1260.10">
    <property type="match status" value="1"/>
</dbReference>
<keyword evidence="3" id="KW-1185">Reference proteome</keyword>
<reference evidence="2 3" key="1">
    <citation type="submission" date="2019-02" db="EMBL/GenBank/DDBJ databases">
        <title>Draft Genome Sequence of Streptomyces sp. AM-2504, identified by 16S rRNA comparative analysis as a Streptomyces Kasugaensis strain.</title>
        <authorList>
            <person name="Napolioni V."/>
            <person name="Giuliodori A.M."/>
            <person name="Spurio R."/>
            <person name="Fabbretti A."/>
        </authorList>
    </citation>
    <scope>NUCLEOTIDE SEQUENCE [LARGE SCALE GENOMIC DNA]</scope>
    <source>
        <strain evidence="2 3">AM-2504</strain>
    </source>
</reference>
<dbReference type="InterPro" id="IPR012347">
    <property type="entry name" value="Ferritin-like"/>
</dbReference>
<evidence type="ECO:0000313" key="3">
    <source>
        <dbReference type="Proteomes" id="UP000292452"/>
    </source>
</evidence>
<protein>
    <submittedName>
        <fullName evidence="2">VioB-polyketide synthase</fullName>
    </submittedName>
</protein>
<dbReference type="Proteomes" id="UP000292452">
    <property type="component" value="Unassembled WGS sequence"/>
</dbReference>
<accession>A0A4Q9HUX0</accession>
<dbReference type="RefSeq" id="WP_131123559.1">
    <property type="nucleotide sequence ID" value="NZ_SIXH01000106.1"/>
</dbReference>
<gene>
    <name evidence="2" type="ORF">EYS09_14705</name>
</gene>
<evidence type="ECO:0000313" key="2">
    <source>
        <dbReference type="EMBL" id="TBO58953.1"/>
    </source>
</evidence>
<proteinExistence type="predicted"/>
<dbReference type="AlphaFoldDB" id="A0A4Q9HUX0"/>
<dbReference type="Pfam" id="PF12902">
    <property type="entry name" value="Ferritin-like"/>
    <property type="match status" value="1"/>
</dbReference>
<dbReference type="EMBL" id="SIXH01000106">
    <property type="protein sequence ID" value="TBO58953.1"/>
    <property type="molecule type" value="Genomic_DNA"/>
</dbReference>